<evidence type="ECO:0000259" key="9">
    <source>
        <dbReference type="PROSITE" id="PS51387"/>
    </source>
</evidence>
<keyword evidence="4" id="KW-0285">Flavoprotein</keyword>
<dbReference type="InterPro" id="IPR016169">
    <property type="entry name" value="FAD-bd_PCMH_sub2"/>
</dbReference>
<proteinExistence type="inferred from homology"/>
<protein>
    <recommendedName>
        <fullName evidence="3">cytokinin dehydrogenase</fullName>
        <ecNumber evidence="3">1.5.99.12</ecNumber>
    </recommendedName>
</protein>
<dbReference type="Gene3D" id="3.30.465.10">
    <property type="match status" value="1"/>
</dbReference>
<dbReference type="EMBL" id="OIVN01006167">
    <property type="protein sequence ID" value="SPD26824.1"/>
    <property type="molecule type" value="Genomic_DNA"/>
</dbReference>
<evidence type="ECO:0000256" key="3">
    <source>
        <dbReference type="ARBA" id="ARBA00011928"/>
    </source>
</evidence>
<reference evidence="10" key="1">
    <citation type="submission" date="2018-02" db="EMBL/GenBank/DDBJ databases">
        <authorList>
            <person name="Cohen D.B."/>
            <person name="Kent A.D."/>
        </authorList>
    </citation>
    <scope>NUCLEOTIDE SEQUENCE</scope>
</reference>
<gene>
    <name evidence="10" type="ORF">FSB_LOCUS54706</name>
</gene>
<dbReference type="InterPro" id="IPR036318">
    <property type="entry name" value="FAD-bd_PCMH-like_sf"/>
</dbReference>
<sequence>MAMICIVTFVMSNTLAITFVPPKDIADRFRNDSETINLASTDYGHIVHEIPSSVFYPNSLDDIATLVKFAYNNFVPITIAARGQGHSVRGQSMAHDGVVVNMTSLANRLNGSGIIVSSNPSLGSYADVGGEQLWIDVLSATLEHGLTPVSWIDYLYLTVGGTLSNAGISGQTFRFGPQISNVNEMDVITGKGDFVTCSTEENSELYYAVLGGLGQFGIITRARIALQPAPKRVKWLRILYSDFSAFARDQENLISINERKETRALDYIEGMLLLDQGSLDLSFYPQSDYSRITSLVTKNGIIYCLEVAKYYDDSTESKVDKELQLLLKGLGFLRDFMYEKDVAYIDFLNRVRKEELFLRSKGLWDVPHPWLNLFVPKSRILDFNSGIFKGMILKQNISAGLVLIYPMNRNKWDDNMSMVIPDEDVFYVVSMLRSSGFNNWEAFDNQNKEMLQFCDNAGIEVKPYLAHYETQENWINHFGSKWESFKERKAQFDPKMILSPGQRIFNNN</sequence>
<dbReference type="InterPro" id="IPR006094">
    <property type="entry name" value="Oxid_FAD_bind_N"/>
</dbReference>
<dbReference type="PROSITE" id="PS00862">
    <property type="entry name" value="OX2_COVAL_FAD"/>
    <property type="match status" value="1"/>
</dbReference>
<dbReference type="Gene3D" id="3.40.462.10">
    <property type="entry name" value="FAD-linked oxidases, C-terminal domain"/>
    <property type="match status" value="1"/>
</dbReference>
<evidence type="ECO:0000313" key="10">
    <source>
        <dbReference type="EMBL" id="SPD26824.1"/>
    </source>
</evidence>
<name>A0A2N9IR79_FAGSY</name>
<dbReference type="InterPro" id="IPR016167">
    <property type="entry name" value="FAD-bd_PCMH_sub1"/>
</dbReference>
<keyword evidence="5" id="KW-0274">FAD</keyword>
<keyword evidence="8" id="KW-0732">Signal</keyword>
<dbReference type="SUPFAM" id="SSF55103">
    <property type="entry name" value="FAD-linked oxidases, C-terminal domain"/>
    <property type="match status" value="1"/>
</dbReference>
<evidence type="ECO:0000256" key="6">
    <source>
        <dbReference type="ARBA" id="ARBA00023002"/>
    </source>
</evidence>
<organism evidence="10">
    <name type="scientific">Fagus sylvatica</name>
    <name type="common">Beechnut</name>
    <dbReference type="NCBI Taxonomy" id="28930"/>
    <lineage>
        <taxon>Eukaryota</taxon>
        <taxon>Viridiplantae</taxon>
        <taxon>Streptophyta</taxon>
        <taxon>Embryophyta</taxon>
        <taxon>Tracheophyta</taxon>
        <taxon>Spermatophyta</taxon>
        <taxon>Magnoliopsida</taxon>
        <taxon>eudicotyledons</taxon>
        <taxon>Gunneridae</taxon>
        <taxon>Pentapetalae</taxon>
        <taxon>rosids</taxon>
        <taxon>fabids</taxon>
        <taxon>Fagales</taxon>
        <taxon>Fagaceae</taxon>
        <taxon>Fagus</taxon>
    </lineage>
</organism>
<dbReference type="GO" id="GO:0071949">
    <property type="term" value="F:FAD binding"/>
    <property type="evidence" value="ECO:0007669"/>
    <property type="project" value="InterPro"/>
</dbReference>
<evidence type="ECO:0000256" key="2">
    <source>
        <dbReference type="ARBA" id="ARBA00005466"/>
    </source>
</evidence>
<comment type="similarity">
    <text evidence="2">Belongs to the oxygen-dependent FAD-linked oxidoreductase family.</text>
</comment>
<dbReference type="GO" id="GO:0009690">
    <property type="term" value="P:cytokinin metabolic process"/>
    <property type="evidence" value="ECO:0007669"/>
    <property type="project" value="InterPro"/>
</dbReference>
<comment type="cofactor">
    <cofactor evidence="1">
        <name>FAD</name>
        <dbReference type="ChEBI" id="CHEBI:57692"/>
    </cofactor>
</comment>
<comment type="catalytic activity">
    <reaction evidence="7">
        <text>N(6)-dimethylallyladenine + A + H2O = 3-methyl-2-butenal + adenine + AH2</text>
        <dbReference type="Rhea" id="RHEA:13625"/>
        <dbReference type="ChEBI" id="CHEBI:13193"/>
        <dbReference type="ChEBI" id="CHEBI:15377"/>
        <dbReference type="ChEBI" id="CHEBI:15825"/>
        <dbReference type="ChEBI" id="CHEBI:16708"/>
        <dbReference type="ChEBI" id="CHEBI:17499"/>
        <dbReference type="ChEBI" id="CHEBI:17660"/>
        <dbReference type="EC" id="1.5.99.12"/>
    </reaction>
</comment>
<dbReference type="EC" id="1.5.99.12" evidence="3"/>
<feature type="domain" description="FAD-binding PCMH-type" evidence="9">
    <location>
        <begin position="47"/>
        <end position="229"/>
    </location>
</feature>
<evidence type="ECO:0000256" key="1">
    <source>
        <dbReference type="ARBA" id="ARBA00001974"/>
    </source>
</evidence>
<dbReference type="InterPro" id="IPR016166">
    <property type="entry name" value="FAD-bd_PCMH"/>
</dbReference>
<dbReference type="PANTHER" id="PTHR13878">
    <property type="entry name" value="GULONOLACTONE OXIDASE"/>
    <property type="match status" value="1"/>
</dbReference>
<evidence type="ECO:0000256" key="4">
    <source>
        <dbReference type="ARBA" id="ARBA00022630"/>
    </source>
</evidence>
<evidence type="ECO:0000256" key="5">
    <source>
        <dbReference type="ARBA" id="ARBA00022827"/>
    </source>
</evidence>
<dbReference type="PANTHER" id="PTHR13878:SF127">
    <property type="entry name" value="CYTOKININ DEHYDROGENASE 3"/>
    <property type="match status" value="1"/>
</dbReference>
<dbReference type="GO" id="GO:0019139">
    <property type="term" value="F:cytokinin dehydrogenase activity"/>
    <property type="evidence" value="ECO:0007669"/>
    <property type="project" value="UniProtKB-EC"/>
</dbReference>
<feature type="signal peptide" evidence="8">
    <location>
        <begin position="1"/>
        <end position="16"/>
    </location>
</feature>
<dbReference type="Pfam" id="PF09265">
    <property type="entry name" value="Cytokin-bind"/>
    <property type="match status" value="1"/>
</dbReference>
<dbReference type="InterPro" id="IPR050432">
    <property type="entry name" value="FAD-linked_Oxidoreductases_BP"/>
</dbReference>
<evidence type="ECO:0000256" key="8">
    <source>
        <dbReference type="SAM" id="SignalP"/>
    </source>
</evidence>
<dbReference type="Gene3D" id="3.30.43.10">
    <property type="entry name" value="Uridine Diphospho-n-acetylenolpyruvylglucosamine Reductase, domain 2"/>
    <property type="match status" value="1"/>
</dbReference>
<keyword evidence="6" id="KW-0560">Oxidoreductase</keyword>
<dbReference type="PROSITE" id="PS51387">
    <property type="entry name" value="FAD_PCMH"/>
    <property type="match status" value="1"/>
</dbReference>
<dbReference type="InterPro" id="IPR016170">
    <property type="entry name" value="Cytok_DH_C_sf"/>
</dbReference>
<feature type="chain" id="PRO_5014906089" description="cytokinin dehydrogenase" evidence="8">
    <location>
        <begin position="17"/>
        <end position="508"/>
    </location>
</feature>
<dbReference type="SUPFAM" id="SSF56176">
    <property type="entry name" value="FAD-binding/transporter-associated domain-like"/>
    <property type="match status" value="1"/>
</dbReference>
<dbReference type="Pfam" id="PF01565">
    <property type="entry name" value="FAD_binding_4"/>
    <property type="match status" value="1"/>
</dbReference>
<dbReference type="AlphaFoldDB" id="A0A2N9IR79"/>
<dbReference type="InterPro" id="IPR006093">
    <property type="entry name" value="Oxy_OxRdtase_FAD_BS"/>
</dbReference>
<evidence type="ECO:0000256" key="7">
    <source>
        <dbReference type="ARBA" id="ARBA00048224"/>
    </source>
</evidence>
<dbReference type="InterPro" id="IPR015345">
    <property type="entry name" value="Cytokinin_DH_FAD/cytokin-bd"/>
</dbReference>
<accession>A0A2N9IR79</accession>
<dbReference type="InterPro" id="IPR016164">
    <property type="entry name" value="FAD-linked_Oxase-like_C"/>
</dbReference>